<feature type="coiled-coil region" evidence="2">
    <location>
        <begin position="558"/>
        <end position="592"/>
    </location>
</feature>
<dbReference type="InterPro" id="IPR001878">
    <property type="entry name" value="Znf_CCHC"/>
</dbReference>
<dbReference type="Proteomes" id="UP000595140">
    <property type="component" value="Unassembled WGS sequence"/>
</dbReference>
<dbReference type="SMART" id="SM00343">
    <property type="entry name" value="ZnF_C2HC"/>
    <property type="match status" value="1"/>
</dbReference>
<evidence type="ECO:0000313" key="5">
    <source>
        <dbReference type="EMBL" id="VFQ98562.1"/>
    </source>
</evidence>
<dbReference type="PANTHER" id="PTHR34676">
    <property type="entry name" value="DUF4219 DOMAIN-CONTAINING PROTEIN-RELATED"/>
    <property type="match status" value="1"/>
</dbReference>
<feature type="compositionally biased region" description="Basic and acidic residues" evidence="3">
    <location>
        <begin position="1"/>
        <end position="12"/>
    </location>
</feature>
<evidence type="ECO:0000256" key="3">
    <source>
        <dbReference type="SAM" id="MobiDB-lite"/>
    </source>
</evidence>
<protein>
    <recommendedName>
        <fullName evidence="4">CCHC-type domain-containing protein</fullName>
    </recommendedName>
</protein>
<dbReference type="GO" id="GO:0008270">
    <property type="term" value="F:zinc ion binding"/>
    <property type="evidence" value="ECO:0007669"/>
    <property type="project" value="UniProtKB-KW"/>
</dbReference>
<feature type="region of interest" description="Disordered" evidence="3">
    <location>
        <begin position="798"/>
        <end position="832"/>
    </location>
</feature>
<accession>A0A484NBH7</accession>
<keyword evidence="6" id="KW-1185">Reference proteome</keyword>
<feature type="region of interest" description="Disordered" evidence="3">
    <location>
        <begin position="1"/>
        <end position="20"/>
    </location>
</feature>
<dbReference type="InterPro" id="IPR036875">
    <property type="entry name" value="Znf_CCHC_sf"/>
</dbReference>
<organism evidence="5 6">
    <name type="scientific">Cuscuta campestris</name>
    <dbReference type="NCBI Taxonomy" id="132261"/>
    <lineage>
        <taxon>Eukaryota</taxon>
        <taxon>Viridiplantae</taxon>
        <taxon>Streptophyta</taxon>
        <taxon>Embryophyta</taxon>
        <taxon>Tracheophyta</taxon>
        <taxon>Spermatophyta</taxon>
        <taxon>Magnoliopsida</taxon>
        <taxon>eudicotyledons</taxon>
        <taxon>Gunneridae</taxon>
        <taxon>Pentapetalae</taxon>
        <taxon>asterids</taxon>
        <taxon>lamiids</taxon>
        <taxon>Solanales</taxon>
        <taxon>Convolvulaceae</taxon>
        <taxon>Cuscuteae</taxon>
        <taxon>Cuscuta</taxon>
        <taxon>Cuscuta subgen. Grammica</taxon>
        <taxon>Cuscuta sect. Cleistogrammica</taxon>
    </lineage>
</organism>
<dbReference type="PROSITE" id="PS50158">
    <property type="entry name" value="ZF_CCHC"/>
    <property type="match status" value="1"/>
</dbReference>
<evidence type="ECO:0000256" key="2">
    <source>
        <dbReference type="SAM" id="Coils"/>
    </source>
</evidence>
<sequence length="832" mass="96085">MAPRKRLNDDSSSRQPAHFTKKAHKSLYELRKEKNLDVEKTIHPDIDRVFCLTEAFRSVGWERMLTISGEYFPDFVREFYANILNKEEKSGTVKSSVCGTPITLTLDYLREFLNLKDPRAPFTYTINRNGFVANDHNYNIVATKTKFGCTDMRVRELGLSWIRELEALGLSTPVSITHRNPTKRSSFSHPISRKESTQLITGMRYEEATTFGQWMAMSFLVVRKIREWRCFCYPPKLEMAKKREEILRIFIQSNDFDSWMVIKHGNTTANIIDGIRVPKLESEYDDQDKKNVMQNAEAINYLYCAVNPDDYRKISRCKSANEMWTKLEVTYEGTSQVKDAKVDILLHEYKLFSMKENESIDSYFERFSTIINNLDTLGKYYTDHELVRKILRYKRRKSIALKATKEVVEENEEDDDESLNLEDNPELALVIKRFNKFIKKSFKPRRDNGKKATPPKCYECGEIGHIKPYCPKLKQGKDKKFKKKQKAYISWESDYSSSETSDEDEETTNLCLMATEEEVSSNSFSTPLSSSSDCFSLDDLHSAFSDLYGEFLKSTKETKLAKENVTSLEAQIIELNKEMDLLKLENKKLGKAFYASLIFKRRGSQFVVTAKFCGKEVVVTSSELNSMFGMSNSGGEITTVNNDQNPWYDFDERKCWEAMDFTPQFNSSKRPMKRALPYPLLVTHLLKQKGFEFTNAEMTIDTPFWRIRVETVTRAQNVNDDSSDDDDDVVAPTQKRPISYRGRVSLPMLYDAMQGLQTSLDNLKIQQAIHGYNLNNLLVKSGEHWVVPSMDALEPYMYHGSSSSQDTSIHQETQGIVADDTADDEEDEMDEE</sequence>
<keyword evidence="1" id="KW-0862">Zinc</keyword>
<dbReference type="EMBL" id="OOIL02006606">
    <property type="protein sequence ID" value="VFQ98562.1"/>
    <property type="molecule type" value="Genomic_DNA"/>
</dbReference>
<keyword evidence="2" id="KW-0175">Coiled coil</keyword>
<dbReference type="SUPFAM" id="SSF57756">
    <property type="entry name" value="Retrovirus zinc finger-like domains"/>
    <property type="match status" value="1"/>
</dbReference>
<keyword evidence="1" id="KW-0479">Metal-binding</keyword>
<dbReference type="OrthoDB" id="8063677at2759"/>
<gene>
    <name evidence="5" type="ORF">CCAM_LOCUS40338</name>
</gene>
<dbReference type="AlphaFoldDB" id="A0A484NBH7"/>
<evidence type="ECO:0000259" key="4">
    <source>
        <dbReference type="PROSITE" id="PS50158"/>
    </source>
</evidence>
<dbReference type="PANTHER" id="PTHR34676:SF15">
    <property type="entry name" value="ZINC FINGER, CCHC-TYPE-RELATED"/>
    <property type="match status" value="1"/>
</dbReference>
<feature type="compositionally biased region" description="Polar residues" evidence="3">
    <location>
        <begin position="800"/>
        <end position="814"/>
    </location>
</feature>
<feature type="compositionally biased region" description="Acidic residues" evidence="3">
    <location>
        <begin position="820"/>
        <end position="832"/>
    </location>
</feature>
<name>A0A484NBH7_9ASTE</name>
<dbReference type="Pfam" id="PF14223">
    <property type="entry name" value="Retrotran_gag_2"/>
    <property type="match status" value="1"/>
</dbReference>
<dbReference type="GO" id="GO:0003676">
    <property type="term" value="F:nucleic acid binding"/>
    <property type="evidence" value="ECO:0007669"/>
    <property type="project" value="InterPro"/>
</dbReference>
<proteinExistence type="predicted"/>
<evidence type="ECO:0000313" key="6">
    <source>
        <dbReference type="Proteomes" id="UP000595140"/>
    </source>
</evidence>
<feature type="domain" description="CCHC-type" evidence="4">
    <location>
        <begin position="456"/>
        <end position="472"/>
    </location>
</feature>
<reference evidence="5 6" key="1">
    <citation type="submission" date="2018-04" db="EMBL/GenBank/DDBJ databases">
        <authorList>
            <person name="Vogel A."/>
        </authorList>
    </citation>
    <scope>NUCLEOTIDE SEQUENCE [LARGE SCALE GENOMIC DNA]</scope>
</reference>
<keyword evidence="1" id="KW-0863">Zinc-finger</keyword>
<evidence type="ECO:0000256" key="1">
    <source>
        <dbReference type="PROSITE-ProRule" id="PRU00047"/>
    </source>
</evidence>